<keyword evidence="1" id="KW-0067">ATP-binding</keyword>
<evidence type="ECO:0000313" key="1">
    <source>
        <dbReference type="EMBL" id="RWT23370.1"/>
    </source>
</evidence>
<keyword evidence="1" id="KW-0547">Nucleotide-binding</keyword>
<protein>
    <submittedName>
        <fullName evidence="1">ATP-binding protein</fullName>
    </submittedName>
</protein>
<dbReference type="Gene3D" id="3.30.565.10">
    <property type="entry name" value="Histidine kinase-like ATPase, C-terminal domain"/>
    <property type="match status" value="1"/>
</dbReference>
<comment type="caution">
    <text evidence="1">The sequence shown here is derived from an EMBL/GenBank/DDBJ whole genome shotgun (WGS) entry which is preliminary data.</text>
</comment>
<reference evidence="1 2" key="1">
    <citation type="submission" date="2018-06" db="EMBL/GenBank/DDBJ databases">
        <title>Carbapenemase-producing Enterobacteriaceae present in wastewater treatment plant effluent and nearby surface waters in the US.</title>
        <authorList>
            <person name="Mathys D.A."/>
            <person name="Mollenkopf D.F."/>
            <person name="Feicht S.M."/>
            <person name="Adams R.J."/>
            <person name="Albers A.L."/>
            <person name="Stuever D.M."/>
            <person name="Daniels J.B."/>
            <person name="Wittum T.E."/>
        </authorList>
    </citation>
    <scope>NUCLEOTIDE SEQUENCE [LARGE SCALE GENOMIC DNA]</scope>
    <source>
        <strain evidence="1 2">GEO_47_Down_B</strain>
    </source>
</reference>
<name>A0A443VPE9_RAOPL</name>
<dbReference type="Proteomes" id="UP000288843">
    <property type="component" value="Unassembled WGS sequence"/>
</dbReference>
<dbReference type="AlphaFoldDB" id="A0A443VPE9"/>
<dbReference type="RefSeq" id="WP_128319674.1">
    <property type="nucleotide sequence ID" value="NZ_QKOX01000008.1"/>
</dbReference>
<gene>
    <name evidence="1" type="ORF">DN603_09765</name>
</gene>
<organism evidence="1 2">
    <name type="scientific">Raoultella planticola</name>
    <name type="common">Klebsiella planticola</name>
    <dbReference type="NCBI Taxonomy" id="575"/>
    <lineage>
        <taxon>Bacteria</taxon>
        <taxon>Pseudomonadati</taxon>
        <taxon>Pseudomonadota</taxon>
        <taxon>Gammaproteobacteria</taxon>
        <taxon>Enterobacterales</taxon>
        <taxon>Enterobacteriaceae</taxon>
        <taxon>Klebsiella/Raoultella group</taxon>
        <taxon>Raoultella</taxon>
    </lineage>
</organism>
<dbReference type="SUPFAM" id="SSF55874">
    <property type="entry name" value="ATPase domain of HSP90 chaperone/DNA topoisomerase II/histidine kinase"/>
    <property type="match status" value="1"/>
</dbReference>
<dbReference type="InterPro" id="IPR036890">
    <property type="entry name" value="HATPase_C_sf"/>
</dbReference>
<proteinExistence type="predicted"/>
<dbReference type="EMBL" id="QKOX01000008">
    <property type="protein sequence ID" value="RWT23370.1"/>
    <property type="molecule type" value="Genomic_DNA"/>
</dbReference>
<sequence length="522" mass="58263">MGTIRLKTNQHRLISNLRHAFNPQSMLGELLQNARRAGAKNVHITVDNDTVTICDDGSGIADLQSLIHIAESGWDPELQARENAFGMGVLSTLYFSRRLSVHSGTQAFSASTATIIRGDDIEVYAEKPRIGTEIRLDGVQSPTAGVSLPVWAEQQFRRLCEAFPVPVFLNGMELARPLTDSSLPWRETPVGRILLDLEASCVQWQCFLQGLPIGLSPRASRHHVVVLRNDMIARLPDRQHLLNEADECVRIRDAINQTYRQALIETRERLPASEFIEHYAERCLSSSNADLLNDIRFVPLAWFRDWHGVPPGYVRFWERYLRTGISASEALNEAGVWRIANGGDDDETAAEVYLSAREGFLLEETRLDAGHWLMSMVRTIDSAQVVIQHAATLYEDRHTVLADGSVSLVLVEGLCVSLEGEPGEYPVAAVRRTDTLYLTTEAYSVTRLVSDYIFDDRYEEASEEEDSRTISTFIAVGCSQDPVHVIGALLPDTLRYTPQSRLAGATVRLVFDDEGKLQTITG</sequence>
<evidence type="ECO:0000313" key="2">
    <source>
        <dbReference type="Proteomes" id="UP000288843"/>
    </source>
</evidence>
<dbReference type="Pfam" id="PF13589">
    <property type="entry name" value="HATPase_c_3"/>
    <property type="match status" value="1"/>
</dbReference>
<accession>A0A443VPE9</accession>
<dbReference type="GO" id="GO:0005524">
    <property type="term" value="F:ATP binding"/>
    <property type="evidence" value="ECO:0007669"/>
    <property type="project" value="UniProtKB-KW"/>
</dbReference>